<dbReference type="Proteomes" id="UP000007431">
    <property type="component" value="Unassembled WGS sequence"/>
</dbReference>
<dbReference type="VEuPathDB" id="FungiDB:SCHCODRAFT_02301623"/>
<dbReference type="InParanoid" id="D8Q425"/>
<feature type="compositionally biased region" description="Polar residues" evidence="1">
    <location>
        <begin position="190"/>
        <end position="201"/>
    </location>
</feature>
<feature type="compositionally biased region" description="Basic and acidic residues" evidence="1">
    <location>
        <begin position="144"/>
        <end position="153"/>
    </location>
</feature>
<dbReference type="AlphaFoldDB" id="D8Q425"/>
<reference evidence="2 3" key="1">
    <citation type="journal article" date="2010" name="Nat. Biotechnol.">
        <title>Genome sequence of the model mushroom Schizophyllum commune.</title>
        <authorList>
            <person name="Ohm R.A."/>
            <person name="de Jong J.F."/>
            <person name="Lugones L.G."/>
            <person name="Aerts A."/>
            <person name="Kothe E."/>
            <person name="Stajich J.E."/>
            <person name="de Vries R.P."/>
            <person name="Record E."/>
            <person name="Levasseur A."/>
            <person name="Baker S.E."/>
            <person name="Bartholomew K.A."/>
            <person name="Coutinho P.M."/>
            <person name="Erdmann S."/>
            <person name="Fowler T.J."/>
            <person name="Gathman A.C."/>
            <person name="Lombard V."/>
            <person name="Henrissat B."/>
            <person name="Knabe N."/>
            <person name="Kuees U."/>
            <person name="Lilly W.W."/>
            <person name="Lindquist E."/>
            <person name="Lucas S."/>
            <person name="Magnuson J.K."/>
            <person name="Piumi F."/>
            <person name="Raudaskoski M."/>
            <person name="Salamov A."/>
            <person name="Schmutz J."/>
            <person name="Schwarze F.W.M.R."/>
            <person name="vanKuyk P.A."/>
            <person name="Horton J.S."/>
            <person name="Grigoriev I.V."/>
            <person name="Woesten H.A.B."/>
        </authorList>
    </citation>
    <scope>NUCLEOTIDE SEQUENCE [LARGE SCALE GENOMIC DNA]</scope>
    <source>
        <strain evidence="3">H4-8 / FGSC 9210</strain>
    </source>
</reference>
<organism evidence="3">
    <name type="scientific">Schizophyllum commune (strain H4-8 / FGSC 9210)</name>
    <name type="common">Split gill fungus</name>
    <dbReference type="NCBI Taxonomy" id="578458"/>
    <lineage>
        <taxon>Eukaryota</taxon>
        <taxon>Fungi</taxon>
        <taxon>Dikarya</taxon>
        <taxon>Basidiomycota</taxon>
        <taxon>Agaricomycotina</taxon>
        <taxon>Agaricomycetes</taxon>
        <taxon>Agaricomycetidae</taxon>
        <taxon>Agaricales</taxon>
        <taxon>Schizophyllaceae</taxon>
        <taxon>Schizophyllum</taxon>
    </lineage>
</organism>
<dbReference type="EMBL" id="GL377306">
    <property type="protein sequence ID" value="EFI96723.1"/>
    <property type="molecule type" value="Genomic_DNA"/>
</dbReference>
<dbReference type="OrthoDB" id="10499930at2759"/>
<name>D8Q425_SCHCM</name>
<dbReference type="HOGENOM" id="CLU_725951_0_0_1"/>
<feature type="region of interest" description="Disordered" evidence="1">
    <location>
        <begin position="1"/>
        <end position="381"/>
    </location>
</feature>
<gene>
    <name evidence="2" type="ORF">SCHCODRAFT_85152</name>
</gene>
<proteinExistence type="predicted"/>
<feature type="compositionally biased region" description="Basic and acidic residues" evidence="1">
    <location>
        <begin position="206"/>
        <end position="217"/>
    </location>
</feature>
<feature type="compositionally biased region" description="Basic and acidic residues" evidence="1">
    <location>
        <begin position="105"/>
        <end position="117"/>
    </location>
</feature>
<feature type="compositionally biased region" description="Basic residues" evidence="1">
    <location>
        <begin position="86"/>
        <end position="95"/>
    </location>
</feature>
<keyword evidence="3" id="KW-1185">Reference proteome</keyword>
<evidence type="ECO:0000313" key="3">
    <source>
        <dbReference type="Proteomes" id="UP000007431"/>
    </source>
</evidence>
<feature type="compositionally biased region" description="Polar residues" evidence="1">
    <location>
        <begin position="154"/>
        <end position="167"/>
    </location>
</feature>
<sequence length="381" mass="40743">MRTRKTEAAEAAETADLVTTNRLEGRGMSTPGPVEGEGAVPRVDDALLHLFDDEADERERNCRNAANGGGGSPGPPNVTEADKTPSKRRRARSGRRVQDEDSEDEERRPRDRAHSQDVFESDEQFAARLAEEEQRTAHKRSLRSRSEVDDHARNYSTPSPVKRTSSQKSDRRRKTLRGSASRATGGTPVRHSTNWHNTRTVNGRFARKDRTTRREPSPESSSDAPSVENDDDEADVAHALMSTSVAPSSREATSPRAAQTNGDSSGAPTVTADSCSASAHTPPPVLAPLTPSPEEASRSPGPGADSHACAGLGDAASVRKAGKTRSSLPPVHVNGVRDSGKLRGRSAGFPGVQGTNGAVDGHDRRSPENEEDAEGESDDDL</sequence>
<feature type="compositionally biased region" description="Acidic residues" evidence="1">
    <location>
        <begin position="369"/>
        <end position="381"/>
    </location>
</feature>
<dbReference type="OMA" id="PYPENTA"/>
<dbReference type="GeneID" id="9589404"/>
<accession>D8Q425</accession>
<evidence type="ECO:0000256" key="1">
    <source>
        <dbReference type="SAM" id="MobiDB-lite"/>
    </source>
</evidence>
<evidence type="ECO:0000313" key="2">
    <source>
        <dbReference type="EMBL" id="EFI96723.1"/>
    </source>
</evidence>
<protein>
    <submittedName>
        <fullName evidence="2">Uncharacterized protein</fullName>
    </submittedName>
</protein>
<dbReference type="RefSeq" id="XP_003031626.1">
    <property type="nucleotide sequence ID" value="XM_003031580.1"/>
</dbReference>
<feature type="compositionally biased region" description="Basic and acidic residues" evidence="1">
    <location>
        <begin position="42"/>
        <end position="62"/>
    </location>
</feature>
<dbReference type="KEGG" id="scm:SCHCO_02301623"/>
<feature type="compositionally biased region" description="Polar residues" evidence="1">
    <location>
        <begin position="241"/>
        <end position="279"/>
    </location>
</feature>